<dbReference type="PATRIC" id="fig|883079.3.peg.1049"/>
<feature type="transmembrane region" description="Helical" evidence="7">
    <location>
        <begin position="200"/>
        <end position="220"/>
    </location>
</feature>
<evidence type="ECO:0000313" key="8">
    <source>
        <dbReference type="EMBL" id="EKS40019.1"/>
    </source>
</evidence>
<feature type="transmembrane region" description="Helical" evidence="7">
    <location>
        <begin position="12"/>
        <end position="35"/>
    </location>
</feature>
<name>K8PGV7_9BRAD</name>
<comment type="caution">
    <text evidence="7">Lacks conserved residue(s) required for the propagation of feature annotation.</text>
</comment>
<dbReference type="NCBIfam" id="TIGR00427">
    <property type="entry name" value="NAAT family transporter"/>
    <property type="match status" value="1"/>
</dbReference>
<feature type="transmembrane region" description="Helical" evidence="7">
    <location>
        <begin position="155"/>
        <end position="180"/>
    </location>
</feature>
<dbReference type="HOGENOM" id="CLU_079909_2_0_5"/>
<sequence>MLGAVTLQNILNAFLLVYAALFPIVNPIGSAPLFLRMTRGSSPDERRTLALSVARNSFFLLLGSLFIGSHVLEFFGITLPVVRVAGGLVVAAFGWQLLHAPEVPDAGLAKVEPSGPAVDAFYPLTMPLTVGPGSMSVAMTLGSQRPTPSADLAQLAILGGAAIAGLAAIALTIFVSYRFADRIIAFLGTRGTDVVMRLSAFILFCIGIQIIWNGCSALFGKTI</sequence>
<evidence type="ECO:0000256" key="1">
    <source>
        <dbReference type="ARBA" id="ARBA00004651"/>
    </source>
</evidence>
<dbReference type="PANTHER" id="PTHR33508">
    <property type="entry name" value="UPF0056 MEMBRANE PROTEIN YHCE"/>
    <property type="match status" value="1"/>
</dbReference>
<evidence type="ECO:0000256" key="5">
    <source>
        <dbReference type="ARBA" id="ARBA00022989"/>
    </source>
</evidence>
<evidence type="ECO:0000256" key="7">
    <source>
        <dbReference type="RuleBase" id="RU362048"/>
    </source>
</evidence>
<reference evidence="8 9" key="1">
    <citation type="submission" date="2012-04" db="EMBL/GenBank/DDBJ databases">
        <title>The Genome Sequence of Afipia clevelandensis ATCC 49720.</title>
        <authorList>
            <consortium name="The Broad Institute Genome Sequencing Platform"/>
            <person name="Earl A."/>
            <person name="Ward D."/>
            <person name="Feldgarden M."/>
            <person name="Gevers D."/>
            <person name="Huys G."/>
            <person name="Walker B."/>
            <person name="Young S.K."/>
            <person name="Zeng Q."/>
            <person name="Gargeya S."/>
            <person name="Fitzgerald M."/>
            <person name="Haas B."/>
            <person name="Abouelleil A."/>
            <person name="Alvarado L."/>
            <person name="Arachchi H.M."/>
            <person name="Berlin A."/>
            <person name="Chapman S.B."/>
            <person name="Goldberg J."/>
            <person name="Griggs A."/>
            <person name="Gujja S."/>
            <person name="Hansen M."/>
            <person name="Howarth C."/>
            <person name="Imamovic A."/>
            <person name="Larimer J."/>
            <person name="McCowen C."/>
            <person name="Montmayeur A."/>
            <person name="Murphy C."/>
            <person name="Neiman D."/>
            <person name="Pearson M."/>
            <person name="Priest M."/>
            <person name="Roberts A."/>
            <person name="Saif S."/>
            <person name="Shea T."/>
            <person name="Sisk P."/>
            <person name="Sykes S."/>
            <person name="Wortman J."/>
            <person name="Nusbaum C."/>
            <person name="Birren B."/>
        </authorList>
    </citation>
    <scope>NUCLEOTIDE SEQUENCE [LARGE SCALE GENOMIC DNA]</scope>
    <source>
        <strain evidence="8 9">ATCC 49720</strain>
    </source>
</reference>
<dbReference type="OrthoDB" id="21094at2"/>
<keyword evidence="3" id="KW-1003">Cell membrane</keyword>
<organism evidence="8 9">
    <name type="scientific">Afipia clevelandensis ATCC 49720</name>
    <dbReference type="NCBI Taxonomy" id="883079"/>
    <lineage>
        <taxon>Bacteria</taxon>
        <taxon>Pseudomonadati</taxon>
        <taxon>Pseudomonadota</taxon>
        <taxon>Alphaproteobacteria</taxon>
        <taxon>Hyphomicrobiales</taxon>
        <taxon>Nitrobacteraceae</taxon>
        <taxon>Afipia</taxon>
    </lineage>
</organism>
<dbReference type="RefSeq" id="WP_002711897.1">
    <property type="nucleotide sequence ID" value="NZ_KB375281.1"/>
</dbReference>
<dbReference type="Pfam" id="PF01914">
    <property type="entry name" value="MarC"/>
    <property type="match status" value="1"/>
</dbReference>
<dbReference type="GO" id="GO:0005886">
    <property type="term" value="C:plasma membrane"/>
    <property type="evidence" value="ECO:0007669"/>
    <property type="project" value="UniProtKB-SubCell"/>
</dbReference>
<comment type="caution">
    <text evidence="8">The sequence shown here is derived from an EMBL/GenBank/DDBJ whole genome shotgun (WGS) entry which is preliminary data.</text>
</comment>
<keyword evidence="6 7" id="KW-0472">Membrane</keyword>
<evidence type="ECO:0000256" key="4">
    <source>
        <dbReference type="ARBA" id="ARBA00022692"/>
    </source>
</evidence>
<accession>K8PGV7</accession>
<proteinExistence type="inferred from homology"/>
<evidence type="ECO:0000256" key="6">
    <source>
        <dbReference type="ARBA" id="ARBA00023136"/>
    </source>
</evidence>
<feature type="transmembrane region" description="Helical" evidence="7">
    <location>
        <begin position="47"/>
        <end position="68"/>
    </location>
</feature>
<keyword evidence="4 7" id="KW-0812">Transmembrane</keyword>
<feature type="transmembrane region" description="Helical" evidence="7">
    <location>
        <begin position="74"/>
        <end position="95"/>
    </location>
</feature>
<evidence type="ECO:0000256" key="2">
    <source>
        <dbReference type="ARBA" id="ARBA00009784"/>
    </source>
</evidence>
<keyword evidence="5 7" id="KW-1133">Transmembrane helix</keyword>
<dbReference type="Proteomes" id="UP000001095">
    <property type="component" value="Unassembled WGS sequence"/>
</dbReference>
<comment type="similarity">
    <text evidence="2 7">Belongs to the UPF0056 (MarC) family.</text>
</comment>
<evidence type="ECO:0000313" key="9">
    <source>
        <dbReference type="Proteomes" id="UP000001095"/>
    </source>
</evidence>
<dbReference type="AlphaFoldDB" id="K8PGV7"/>
<keyword evidence="9" id="KW-1185">Reference proteome</keyword>
<protein>
    <recommendedName>
        <fullName evidence="7">UPF0056 membrane protein</fullName>
    </recommendedName>
</protein>
<dbReference type="PANTHER" id="PTHR33508:SF1">
    <property type="entry name" value="UPF0056 MEMBRANE PROTEIN YHCE"/>
    <property type="match status" value="1"/>
</dbReference>
<gene>
    <name evidence="8" type="ORF">HMPREF9696_01031</name>
</gene>
<comment type="subcellular location">
    <subcellularLocation>
        <location evidence="1 7">Cell membrane</location>
        <topology evidence="1 7">Multi-pass membrane protein</topology>
    </subcellularLocation>
</comment>
<dbReference type="InterPro" id="IPR002771">
    <property type="entry name" value="Multi_antbiot-R_MarC"/>
</dbReference>
<dbReference type="EMBL" id="AGWY01000005">
    <property type="protein sequence ID" value="EKS40019.1"/>
    <property type="molecule type" value="Genomic_DNA"/>
</dbReference>
<evidence type="ECO:0000256" key="3">
    <source>
        <dbReference type="ARBA" id="ARBA00022475"/>
    </source>
</evidence>